<evidence type="ECO:0000256" key="13">
    <source>
        <dbReference type="ARBA" id="ARBA00023224"/>
    </source>
</evidence>
<dbReference type="PRINTS" id="PR01788">
    <property type="entry name" value="PROSTANOIDR"/>
</dbReference>
<reference evidence="19" key="2">
    <citation type="submission" date="2025-08" db="UniProtKB">
        <authorList>
            <consortium name="Ensembl"/>
        </authorList>
    </citation>
    <scope>IDENTIFICATION</scope>
</reference>
<keyword evidence="13 16" id="KW-0807">Transducer</keyword>
<dbReference type="AlphaFoldDB" id="H3BED3"/>
<evidence type="ECO:0000256" key="15">
    <source>
        <dbReference type="ARBA" id="ARBA00031869"/>
    </source>
</evidence>
<evidence type="ECO:0000256" key="17">
    <source>
        <dbReference type="SAM" id="Phobius"/>
    </source>
</evidence>
<dbReference type="Pfam" id="PF00001">
    <property type="entry name" value="7tm_1"/>
    <property type="match status" value="1"/>
</dbReference>
<dbReference type="FunFam" id="1.20.1070.10:FF:000261">
    <property type="entry name" value="Prostaglandin E receptor 4 (subtype EP4) c"/>
    <property type="match status" value="1"/>
</dbReference>
<dbReference type="EMBL" id="AFYH01022066">
    <property type="status" value="NOT_ANNOTATED_CDS"/>
    <property type="molecule type" value="Genomic_DNA"/>
</dbReference>
<dbReference type="SUPFAM" id="SSF81321">
    <property type="entry name" value="Family A G protein-coupled receptor-like"/>
    <property type="match status" value="1"/>
</dbReference>
<evidence type="ECO:0000256" key="14">
    <source>
        <dbReference type="ARBA" id="ARBA00025493"/>
    </source>
</evidence>
<comment type="function">
    <text evidence="14">Receptor for prostaglandin E2 (PGE2). The activity of this receptor is mediated by G(s) proteins that stimulate adenylate cyclase. Has a relaxing effect on smooth muscle. May play an important role in regulating renal hemodynamics, intestinal epithelial transport, adrenal aldosterone secretion, and uterine function.</text>
</comment>
<dbReference type="GO" id="GO:0050728">
    <property type="term" value="P:negative regulation of inflammatory response"/>
    <property type="evidence" value="ECO:0007669"/>
    <property type="project" value="TreeGrafter"/>
</dbReference>
<dbReference type="HOGENOM" id="CLU_045991_0_0_1"/>
<keyword evidence="20" id="KW-1185">Reference proteome</keyword>
<feature type="domain" description="G-protein coupled receptors family 1 profile" evidence="18">
    <location>
        <begin position="20"/>
        <end position="290"/>
    </location>
</feature>
<dbReference type="GO" id="GO:0006954">
    <property type="term" value="P:inflammatory response"/>
    <property type="evidence" value="ECO:0007669"/>
    <property type="project" value="TreeGrafter"/>
</dbReference>
<keyword evidence="4" id="KW-1003">Cell membrane</keyword>
<keyword evidence="8 16" id="KW-0297">G-protein coupled receptor</keyword>
<evidence type="ECO:0000256" key="5">
    <source>
        <dbReference type="ARBA" id="ARBA00022553"/>
    </source>
</evidence>
<evidence type="ECO:0000256" key="10">
    <source>
        <dbReference type="ARBA" id="ARBA00023157"/>
    </source>
</evidence>
<feature type="transmembrane region" description="Helical" evidence="17">
    <location>
        <begin position="232"/>
        <end position="254"/>
    </location>
</feature>
<evidence type="ECO:0000256" key="7">
    <source>
        <dbReference type="ARBA" id="ARBA00022989"/>
    </source>
</evidence>
<dbReference type="PROSITE" id="PS50262">
    <property type="entry name" value="G_PROTEIN_RECEP_F1_2"/>
    <property type="match status" value="1"/>
</dbReference>
<dbReference type="GeneTree" id="ENSGT01050000244902"/>
<evidence type="ECO:0000256" key="12">
    <source>
        <dbReference type="ARBA" id="ARBA00023180"/>
    </source>
</evidence>
<evidence type="ECO:0000256" key="8">
    <source>
        <dbReference type="ARBA" id="ARBA00023040"/>
    </source>
</evidence>
<dbReference type="InterPro" id="IPR001244">
    <property type="entry name" value="Prostglndn_DP_rcpt"/>
</dbReference>
<dbReference type="Ensembl" id="ENSLACT00000020394.1">
    <property type="protein sequence ID" value="ENSLACP00000020254.1"/>
    <property type="gene ID" value="ENSLACG00000017800.1"/>
</dbReference>
<reference evidence="20" key="1">
    <citation type="submission" date="2011-08" db="EMBL/GenBank/DDBJ databases">
        <title>The draft genome of Latimeria chalumnae.</title>
        <authorList>
            <person name="Di Palma F."/>
            <person name="Alfoldi J."/>
            <person name="Johnson J."/>
            <person name="Berlin A."/>
            <person name="Gnerre S."/>
            <person name="Jaffe D."/>
            <person name="MacCallum I."/>
            <person name="Young S."/>
            <person name="Walker B.J."/>
            <person name="Lander E."/>
            <person name="Lindblad-Toh K."/>
        </authorList>
    </citation>
    <scope>NUCLEOTIDE SEQUENCE [LARGE SCALE GENOMIC DNA]</scope>
    <source>
        <strain evidence="20">Wild caught</strain>
    </source>
</reference>
<feature type="transmembrane region" description="Helical" evidence="17">
    <location>
        <begin position="172"/>
        <end position="200"/>
    </location>
</feature>
<reference evidence="19" key="3">
    <citation type="submission" date="2025-09" db="UniProtKB">
        <authorList>
            <consortium name="Ensembl"/>
        </authorList>
    </citation>
    <scope>IDENTIFICATION</scope>
</reference>
<gene>
    <name evidence="19" type="primary">LOC102362374</name>
</gene>
<dbReference type="InterPro" id="IPR000276">
    <property type="entry name" value="GPCR_Rhodpsn"/>
</dbReference>
<dbReference type="STRING" id="7897.ENSLACP00000020254"/>
<evidence type="ECO:0000256" key="4">
    <source>
        <dbReference type="ARBA" id="ARBA00022475"/>
    </source>
</evidence>
<dbReference type="InParanoid" id="H3BED3"/>
<evidence type="ECO:0000256" key="2">
    <source>
        <dbReference type="ARBA" id="ARBA00011094"/>
    </source>
</evidence>
<keyword evidence="11 16" id="KW-0675">Receptor</keyword>
<evidence type="ECO:0000256" key="6">
    <source>
        <dbReference type="ARBA" id="ARBA00022692"/>
    </source>
</evidence>
<organism evidence="19 20">
    <name type="scientific">Latimeria chalumnae</name>
    <name type="common">Coelacanth</name>
    <dbReference type="NCBI Taxonomy" id="7897"/>
    <lineage>
        <taxon>Eukaryota</taxon>
        <taxon>Metazoa</taxon>
        <taxon>Chordata</taxon>
        <taxon>Craniata</taxon>
        <taxon>Vertebrata</taxon>
        <taxon>Euteleostomi</taxon>
        <taxon>Coelacanthiformes</taxon>
        <taxon>Coelacanthidae</taxon>
        <taxon>Latimeria</taxon>
    </lineage>
</organism>
<keyword evidence="10" id="KW-1015">Disulfide bond</keyword>
<proteinExistence type="inferred from homology"/>
<dbReference type="InterPro" id="IPR008365">
    <property type="entry name" value="Prostanoid_rcpt"/>
</dbReference>
<dbReference type="PANTHER" id="PTHR11866:SF31">
    <property type="entry name" value="G-PROTEIN COUPLED RECEPTORS FAMILY 1 PROFILE DOMAIN-CONTAINING PROTEIN"/>
    <property type="match status" value="1"/>
</dbReference>
<keyword evidence="5" id="KW-0597">Phosphoprotein</keyword>
<comment type="subcellular location">
    <subcellularLocation>
        <location evidence="1">Cell membrane</location>
        <topology evidence="1">Multi-pass membrane protein</topology>
    </subcellularLocation>
</comment>
<name>H3BED3_LATCH</name>
<dbReference type="eggNOG" id="KOG3656">
    <property type="taxonomic scope" value="Eukaryota"/>
</dbReference>
<sequence length="316" mass="35700">AQSYRSLAIPVFMFIVGVVGNSIAICVLCKSKKERKESAFYCLVCGLAVTDLLGTCLASPITIATYVHGKWPGGYHLCEFHSFILLFFGVAGLCIICAMSIERYLAINHAYFYQDNINQRVARWTLFFIYVGNVFFCSLPLMGFSRSVLQYPQTWCFIDWRTEKPLHAAYSYLYAGFSSLLIVLTVACNLLVITTLFLMYRGSTSRLIRTDSARDRLAKLAFNISRVEIQMILLLIMTSVVVLICSIPLVVRVFVNQLQRPTINTNITENLDLVAIRIASVNPILDPWVYILLQKTIVTKIARLILRLCSGSVTNW</sequence>
<dbReference type="OMA" id="YQRWGVN"/>
<dbReference type="InterPro" id="IPR017452">
    <property type="entry name" value="GPCR_Rhodpsn_7TM"/>
</dbReference>
<evidence type="ECO:0000256" key="16">
    <source>
        <dbReference type="RuleBase" id="RU000688"/>
    </source>
</evidence>
<keyword evidence="6 16" id="KW-0812">Transmembrane</keyword>
<evidence type="ECO:0000259" key="18">
    <source>
        <dbReference type="PROSITE" id="PS50262"/>
    </source>
</evidence>
<evidence type="ECO:0000313" key="20">
    <source>
        <dbReference type="Proteomes" id="UP000008672"/>
    </source>
</evidence>
<dbReference type="PRINTS" id="PR00237">
    <property type="entry name" value="GPCRRHODOPSN"/>
</dbReference>
<evidence type="ECO:0000256" key="9">
    <source>
        <dbReference type="ARBA" id="ARBA00023136"/>
    </source>
</evidence>
<dbReference type="GO" id="GO:0005886">
    <property type="term" value="C:plasma membrane"/>
    <property type="evidence" value="ECO:0007669"/>
    <property type="project" value="UniProtKB-SubCell"/>
</dbReference>
<accession>H3BED3</accession>
<dbReference type="GO" id="GO:0007189">
    <property type="term" value="P:adenylate cyclase-activating G protein-coupled receptor signaling pathway"/>
    <property type="evidence" value="ECO:0007669"/>
    <property type="project" value="TreeGrafter"/>
</dbReference>
<dbReference type="PRINTS" id="PR00586">
    <property type="entry name" value="PRSTNOIDEP4R"/>
</dbReference>
<comment type="subunit">
    <text evidence="2">Interacts with FEM1A.</text>
</comment>
<keyword evidence="7 17" id="KW-1133">Transmembrane helix</keyword>
<feature type="transmembrane region" description="Helical" evidence="17">
    <location>
        <begin position="6"/>
        <end position="28"/>
    </location>
</feature>
<dbReference type="Proteomes" id="UP000008672">
    <property type="component" value="Unassembled WGS sequence"/>
</dbReference>
<dbReference type="InterPro" id="IPR001758">
    <property type="entry name" value="Prost_EP4_rcpt"/>
</dbReference>
<feature type="transmembrane region" description="Helical" evidence="17">
    <location>
        <begin position="121"/>
        <end position="142"/>
    </location>
</feature>
<dbReference type="GO" id="GO:0071380">
    <property type="term" value="P:cellular response to prostaglandin E stimulus"/>
    <property type="evidence" value="ECO:0007669"/>
    <property type="project" value="TreeGrafter"/>
</dbReference>
<dbReference type="PROSITE" id="PS00237">
    <property type="entry name" value="G_PROTEIN_RECEP_F1_1"/>
    <property type="match status" value="1"/>
</dbReference>
<dbReference type="Gene3D" id="1.20.1070.10">
    <property type="entry name" value="Rhodopsin 7-helix transmembrane proteins"/>
    <property type="match status" value="1"/>
</dbReference>
<feature type="transmembrane region" description="Helical" evidence="17">
    <location>
        <begin position="274"/>
        <end position="293"/>
    </location>
</feature>
<dbReference type="GO" id="GO:0007204">
    <property type="term" value="P:positive regulation of cytosolic calcium ion concentration"/>
    <property type="evidence" value="ECO:0007669"/>
    <property type="project" value="TreeGrafter"/>
</dbReference>
<feature type="transmembrane region" description="Helical" evidence="17">
    <location>
        <begin position="80"/>
        <end position="101"/>
    </location>
</feature>
<dbReference type="PANTHER" id="PTHR11866">
    <property type="entry name" value="G-PROTEIN COUPLED RECEPTOR FAMILY 1 MEMBER"/>
    <property type="match status" value="1"/>
</dbReference>
<evidence type="ECO:0000256" key="1">
    <source>
        <dbReference type="ARBA" id="ARBA00004651"/>
    </source>
</evidence>
<dbReference type="PRINTS" id="PR00428">
    <property type="entry name" value="PROSTAGLNDNR"/>
</dbReference>
<evidence type="ECO:0000313" key="19">
    <source>
        <dbReference type="Ensembl" id="ENSLACP00000020254.1"/>
    </source>
</evidence>
<evidence type="ECO:0000256" key="3">
    <source>
        <dbReference type="ARBA" id="ARBA00019131"/>
    </source>
</evidence>
<protein>
    <recommendedName>
        <fullName evidence="3">Prostaglandin E2 receptor EP4 subtype</fullName>
    </recommendedName>
    <alternativeName>
        <fullName evidence="15">Prostanoid EP4 receptor</fullName>
    </alternativeName>
</protein>
<keyword evidence="12" id="KW-0325">Glycoprotein</keyword>
<dbReference type="GO" id="GO:0004957">
    <property type="term" value="F:prostaglandin E receptor activity"/>
    <property type="evidence" value="ECO:0007669"/>
    <property type="project" value="InterPro"/>
</dbReference>
<keyword evidence="9 17" id="KW-0472">Membrane</keyword>
<feature type="transmembrane region" description="Helical" evidence="17">
    <location>
        <begin position="40"/>
        <end position="68"/>
    </location>
</feature>
<evidence type="ECO:0000256" key="11">
    <source>
        <dbReference type="ARBA" id="ARBA00023170"/>
    </source>
</evidence>
<comment type="similarity">
    <text evidence="16">Belongs to the G-protein coupled receptor 1 family.</text>
</comment>